<dbReference type="SUPFAM" id="SSF52172">
    <property type="entry name" value="CheY-like"/>
    <property type="match status" value="1"/>
</dbReference>
<accession>A0A1I0F8N2</accession>
<feature type="modified residue" description="4-aspartylphosphate" evidence="3">
    <location>
        <position position="59"/>
    </location>
</feature>
<gene>
    <name evidence="6" type="ORF">SAMN04487771_10243</name>
</gene>
<dbReference type="Proteomes" id="UP000199820">
    <property type="component" value="Unassembled WGS sequence"/>
</dbReference>
<evidence type="ECO:0000259" key="5">
    <source>
        <dbReference type="PROSITE" id="PS50110"/>
    </source>
</evidence>
<sequence>MTEMTAQTVRILAIDDNPDILYTLEQICRFQGWIPLMANGYDEAVEVIRSQTPDLVLVDYHMPGRDGISTVSELRKILPEVPIVVLTIEESDGVVQRFAEAGADDYALKPIKAIDLISRIKVHLQLAAKRVSLQASGTEDHGGRAAEAGENQADTGEKNHRQDVFREKGISEVTLTKLEKALKGEAGFRDIDEIETATTIKKKTLYRYLQFLLKEGRIEQDYSYGEMGRPRTLYRWKNEH</sequence>
<dbReference type="GO" id="GO:0000156">
    <property type="term" value="F:phosphorelay response regulator activity"/>
    <property type="evidence" value="ECO:0007669"/>
    <property type="project" value="TreeGrafter"/>
</dbReference>
<evidence type="ECO:0000256" key="1">
    <source>
        <dbReference type="ARBA" id="ARBA00018672"/>
    </source>
</evidence>
<dbReference type="RefSeq" id="WP_242870311.1">
    <property type="nucleotide sequence ID" value="NZ_FOIL01000024.1"/>
</dbReference>
<evidence type="ECO:0000256" key="3">
    <source>
        <dbReference type="PROSITE-ProRule" id="PRU00169"/>
    </source>
</evidence>
<keyword evidence="3" id="KW-0597">Phosphoprotein</keyword>
<reference evidence="6 7" key="1">
    <citation type="submission" date="2016-10" db="EMBL/GenBank/DDBJ databases">
        <authorList>
            <person name="de Groot N.N."/>
        </authorList>
    </citation>
    <scope>NUCLEOTIDE SEQUENCE [LARGE SCALE GENOMIC DNA]</scope>
    <source>
        <strain evidence="6 7">KH1P1</strain>
    </source>
</reference>
<protein>
    <recommendedName>
        <fullName evidence="1">Stage 0 sporulation protein A homolog</fullName>
    </recommendedName>
</protein>
<keyword evidence="7" id="KW-1185">Reference proteome</keyword>
<dbReference type="PROSITE" id="PS50110">
    <property type="entry name" value="RESPONSE_REGULATORY"/>
    <property type="match status" value="1"/>
</dbReference>
<evidence type="ECO:0000313" key="7">
    <source>
        <dbReference type="Proteomes" id="UP000199820"/>
    </source>
</evidence>
<organism evidence="6 7">
    <name type="scientific">[Clostridium] aminophilum</name>
    <dbReference type="NCBI Taxonomy" id="1526"/>
    <lineage>
        <taxon>Bacteria</taxon>
        <taxon>Bacillati</taxon>
        <taxon>Bacillota</taxon>
        <taxon>Clostridia</taxon>
        <taxon>Lachnospirales</taxon>
        <taxon>Lachnospiraceae</taxon>
    </lineage>
</organism>
<evidence type="ECO:0000256" key="4">
    <source>
        <dbReference type="SAM" id="MobiDB-lite"/>
    </source>
</evidence>
<feature type="domain" description="Response regulatory" evidence="5">
    <location>
        <begin position="10"/>
        <end position="124"/>
    </location>
</feature>
<feature type="region of interest" description="Disordered" evidence="4">
    <location>
        <begin position="137"/>
        <end position="163"/>
    </location>
</feature>
<evidence type="ECO:0000313" key="6">
    <source>
        <dbReference type="EMBL" id="SET54274.1"/>
    </source>
</evidence>
<dbReference type="EMBL" id="FOIL01000024">
    <property type="protein sequence ID" value="SET54274.1"/>
    <property type="molecule type" value="Genomic_DNA"/>
</dbReference>
<dbReference type="PANTHER" id="PTHR45526:SF1">
    <property type="entry name" value="TRANSCRIPTIONAL REGULATORY PROTEIN DCUR-RELATED"/>
    <property type="match status" value="1"/>
</dbReference>
<dbReference type="InterPro" id="IPR051271">
    <property type="entry name" value="2C-system_Tx_regulators"/>
</dbReference>
<dbReference type="AlphaFoldDB" id="A0A1I0F8N2"/>
<proteinExistence type="predicted"/>
<evidence type="ECO:0000256" key="2">
    <source>
        <dbReference type="ARBA" id="ARBA00024867"/>
    </source>
</evidence>
<comment type="function">
    <text evidence="2">May play the central regulatory role in sporulation. It may be an element of the effector pathway responsible for the activation of sporulation genes in response to nutritional stress. Spo0A may act in concert with spo0H (a sigma factor) to control the expression of some genes that are critical to the sporulation process.</text>
</comment>
<dbReference type="InterPro" id="IPR001789">
    <property type="entry name" value="Sig_transdc_resp-reg_receiver"/>
</dbReference>
<name>A0A1I0F8N2_9FIRM</name>
<dbReference type="CDD" id="cd00156">
    <property type="entry name" value="REC"/>
    <property type="match status" value="1"/>
</dbReference>
<dbReference type="Pfam" id="PF00072">
    <property type="entry name" value="Response_reg"/>
    <property type="match status" value="1"/>
</dbReference>
<dbReference type="PANTHER" id="PTHR45526">
    <property type="entry name" value="TRANSCRIPTIONAL REGULATORY PROTEIN DPIA"/>
    <property type="match status" value="1"/>
</dbReference>
<dbReference type="STRING" id="1526.SAMN02910262_02495"/>
<dbReference type="InterPro" id="IPR011006">
    <property type="entry name" value="CheY-like_superfamily"/>
</dbReference>
<dbReference type="SMART" id="SM00448">
    <property type="entry name" value="REC"/>
    <property type="match status" value="1"/>
</dbReference>
<dbReference type="Gene3D" id="3.40.50.2300">
    <property type="match status" value="1"/>
</dbReference>